<dbReference type="SUPFAM" id="SSF52540">
    <property type="entry name" value="P-loop containing nucleoside triphosphate hydrolases"/>
    <property type="match status" value="1"/>
</dbReference>
<evidence type="ECO:0000256" key="4">
    <source>
        <dbReference type="PROSITE-ProRule" id="PRU01211"/>
    </source>
</evidence>
<comment type="caution">
    <text evidence="4">Lacks conserved residue(s) required for the propagation of feature annotation.</text>
</comment>
<evidence type="ECO:0000256" key="3">
    <source>
        <dbReference type="ARBA" id="ARBA00025529"/>
    </source>
</evidence>
<dbReference type="GO" id="GO:0051276">
    <property type="term" value="P:chromosome organization"/>
    <property type="evidence" value="ECO:0007669"/>
    <property type="project" value="InterPro"/>
</dbReference>
<evidence type="ECO:0000256" key="6">
    <source>
        <dbReference type="SAM" id="Coils"/>
    </source>
</evidence>
<dbReference type="SMART" id="SM00235">
    <property type="entry name" value="ZnMc"/>
    <property type="match status" value="1"/>
</dbReference>
<dbReference type="SUPFAM" id="SSF75553">
    <property type="entry name" value="Smc hinge domain"/>
    <property type="match status" value="1"/>
</dbReference>
<dbReference type="Pfam" id="PF02463">
    <property type="entry name" value="SMC_N"/>
    <property type="match status" value="1"/>
</dbReference>
<protein>
    <recommendedName>
        <fullName evidence="5">Metalloendopeptidase</fullName>
        <ecNumber evidence="5">3.4.24.-</ecNumber>
    </recommendedName>
</protein>
<dbReference type="CDD" id="cd04280">
    <property type="entry name" value="ZnMc_astacin_like"/>
    <property type="match status" value="1"/>
</dbReference>
<keyword evidence="4 5" id="KW-0479">Metal-binding</keyword>
<feature type="region of interest" description="Disordered" evidence="7">
    <location>
        <begin position="540"/>
        <end position="559"/>
    </location>
</feature>
<feature type="binding site" evidence="4">
    <location>
        <position position="861"/>
    </location>
    <ligand>
        <name>Zn(2+)</name>
        <dbReference type="ChEBI" id="CHEBI:29105"/>
        <note>catalytic</note>
    </ligand>
</feature>
<dbReference type="InterPro" id="IPR036277">
    <property type="entry name" value="SMC_hinge_sf"/>
</dbReference>
<keyword evidence="4 5" id="KW-0862">Zinc</keyword>
<dbReference type="InterPro" id="IPR027417">
    <property type="entry name" value="P-loop_NTPase"/>
</dbReference>
<dbReference type="EMBL" id="CAJPVJ010003540">
    <property type="protein sequence ID" value="CAG2167693.1"/>
    <property type="molecule type" value="Genomic_DNA"/>
</dbReference>
<evidence type="ECO:0000259" key="8">
    <source>
        <dbReference type="PROSITE" id="PS51864"/>
    </source>
</evidence>
<dbReference type="Proteomes" id="UP000728032">
    <property type="component" value="Unassembled WGS sequence"/>
</dbReference>
<dbReference type="Gene3D" id="3.40.50.300">
    <property type="entry name" value="P-loop containing nucleotide triphosphate hydrolases"/>
    <property type="match status" value="1"/>
</dbReference>
<reference evidence="9" key="1">
    <citation type="submission" date="2020-11" db="EMBL/GenBank/DDBJ databases">
        <authorList>
            <person name="Tran Van P."/>
        </authorList>
    </citation>
    <scope>NUCLEOTIDE SEQUENCE</scope>
</reference>
<evidence type="ECO:0000256" key="7">
    <source>
        <dbReference type="SAM" id="MobiDB-lite"/>
    </source>
</evidence>
<accession>A0A7R9LWX2</accession>
<comment type="subunit">
    <text evidence="1">Monomer.</text>
</comment>
<feature type="coiled-coil region" evidence="6">
    <location>
        <begin position="351"/>
        <end position="385"/>
    </location>
</feature>
<sequence>MRPIIDGYLGQVVDCFTFEGNLSKVIEVTAKSKLFYHIVSDDRIGTKLMSEVNKRHLPGEFTFIAVNKLLVKAVRYPELENNARPLTSLLKFDKRYESVMRFLFDRTLVCRSLELATTFSRSAKLDCVTIDGDFISKSGLMSGGYFGVNTRIEAFLQWKSVVANIDAILQEMSECVRRRQRNETDLISNANSMSELDVKHNETKRKFDILKDSKERSHQQLMALNAKLESIGRSISSLESTLPSMKANKESFESELELSLDSQLSESEEKELSDILRDIEVMSAKHSELCQRRNKFGSEKASLESDLDKNLEQRKNELEMTLIDAKIMESETLVENESFDLELIDKRIASLRRQSDERDAKIDEMVRQENEQKELLEKLRLAEDKQMDIINTEAKTSRQIAIKLENIEKKYNECTRKLSKMGTIPTDCDTDYQNMSLSDEYRELQKCKHKLSRLTNVNQKALDQLNEGREKARLLLVEKREIDFAYESIQRLLETLEHQKYEKIQVTYKSVSKHFIEIFKVLVPEGKAFIDMVYKDTENSAAGSQNSQESQSSGGISSSAPGQTLTFNQIDNFVGVKIRVAFTGTTVVKELNQLSGGQKSIVALAFIFAIQRCDPPPFYLFDEVDSALDPTYRKALADLIDSMSKASQFITTTFRSELLGSAHKFFGVKFRNRISHIEEISAEMAHEFVESDEARDDRNQSRRRTGTRSVRFDTTADTSAMILDDHPPSPPPDEEVHKSKTVIENRERYGGDMMGIMPQQPNQKGLARKAASANNKKWPNGNMIYRFAPNAGFSDYEKSVIQSAMKEIESVSCIQFKVRANQKDFIHIIKGQGCYSYVGRIGGSQELSLGRGCVYKGTVIHELMHAMGFYHEHMRSDRDSYLIIHLNHVMKGMNANFEKNPSHVNRLLAKFDYESIMIYSSFAFSKDGQMTMEPRDKHHRLKEPYDKTHMTQLDAQSINKMYNCPNKQAAN</sequence>
<dbReference type="SUPFAM" id="SSF55486">
    <property type="entry name" value="Metalloproteases ('zincins'), catalytic domain"/>
    <property type="match status" value="1"/>
</dbReference>
<dbReference type="Gene3D" id="3.40.390.10">
    <property type="entry name" value="Collagenase (Catalytic Domain)"/>
    <property type="match status" value="1"/>
</dbReference>
<evidence type="ECO:0000256" key="2">
    <source>
        <dbReference type="ARBA" id="ARBA00023054"/>
    </source>
</evidence>
<dbReference type="EC" id="3.4.24.-" evidence="5"/>
<feature type="binding site" evidence="4">
    <location>
        <position position="865"/>
    </location>
    <ligand>
        <name>Zn(2+)</name>
        <dbReference type="ChEBI" id="CHEBI:29105"/>
        <note>catalytic</note>
    </ligand>
</feature>
<dbReference type="EMBL" id="OC918365">
    <property type="protein sequence ID" value="CAD7649251.1"/>
    <property type="molecule type" value="Genomic_DNA"/>
</dbReference>
<name>A0A7R9LWX2_9ACAR</name>
<dbReference type="InterPro" id="IPR001506">
    <property type="entry name" value="Peptidase_M12A"/>
</dbReference>
<dbReference type="InterPro" id="IPR006026">
    <property type="entry name" value="Peptidase_Metallo"/>
</dbReference>
<keyword evidence="4 5" id="KW-0482">Metalloprotease</keyword>
<comment type="function">
    <text evidence="3">Zinc metalloprotease. Provoques deadhesion of endothelial cells from cell cultures, and also degradation of fibronectin, fibrinogen and gelatin in vitro. Its role in the venom is not fully understood but it might act as a spreading factor that facilitates diffusion of other venom toxins. Alternatively, it might be involved in the proteolytic processing of other venom toxins or it might play a role in extra-oral digestion of prey.</text>
</comment>
<keyword evidence="4 5" id="KW-0645">Protease</keyword>
<dbReference type="PROSITE" id="PS51864">
    <property type="entry name" value="ASTACIN"/>
    <property type="match status" value="1"/>
</dbReference>
<gene>
    <name evidence="9" type="ORF">ONB1V03_LOCUS7190</name>
</gene>
<comment type="cofactor">
    <cofactor evidence="4 5">
        <name>Zn(2+)</name>
        <dbReference type="ChEBI" id="CHEBI:29105"/>
    </cofactor>
    <text evidence="4 5">Binds 1 zinc ion per subunit.</text>
</comment>
<feature type="region of interest" description="Disordered" evidence="7">
    <location>
        <begin position="690"/>
        <end position="739"/>
    </location>
</feature>
<feature type="binding site" evidence="4">
    <location>
        <position position="871"/>
    </location>
    <ligand>
        <name>Zn(2+)</name>
        <dbReference type="ChEBI" id="CHEBI:29105"/>
        <note>catalytic</note>
    </ligand>
</feature>
<dbReference type="GO" id="GO:0008270">
    <property type="term" value="F:zinc ion binding"/>
    <property type="evidence" value="ECO:0007669"/>
    <property type="project" value="UniProtKB-UniRule"/>
</dbReference>
<dbReference type="InterPro" id="IPR034035">
    <property type="entry name" value="Astacin-like_dom"/>
</dbReference>
<dbReference type="AlphaFoldDB" id="A0A7R9LWX2"/>
<evidence type="ECO:0000313" key="10">
    <source>
        <dbReference type="Proteomes" id="UP000728032"/>
    </source>
</evidence>
<keyword evidence="4 5" id="KW-0378">Hydrolase</keyword>
<organism evidence="9">
    <name type="scientific">Oppiella nova</name>
    <dbReference type="NCBI Taxonomy" id="334625"/>
    <lineage>
        <taxon>Eukaryota</taxon>
        <taxon>Metazoa</taxon>
        <taxon>Ecdysozoa</taxon>
        <taxon>Arthropoda</taxon>
        <taxon>Chelicerata</taxon>
        <taxon>Arachnida</taxon>
        <taxon>Acari</taxon>
        <taxon>Acariformes</taxon>
        <taxon>Sarcoptiformes</taxon>
        <taxon>Oribatida</taxon>
        <taxon>Brachypylina</taxon>
        <taxon>Oppioidea</taxon>
        <taxon>Oppiidae</taxon>
        <taxon>Oppiella</taxon>
    </lineage>
</organism>
<evidence type="ECO:0000256" key="5">
    <source>
        <dbReference type="RuleBase" id="RU361183"/>
    </source>
</evidence>
<keyword evidence="2 6" id="KW-0175">Coiled coil</keyword>
<dbReference type="SMART" id="SM00968">
    <property type="entry name" value="SMC_hinge"/>
    <property type="match status" value="1"/>
</dbReference>
<dbReference type="OrthoDB" id="6497140at2759"/>
<dbReference type="Pfam" id="PF06470">
    <property type="entry name" value="SMC_hinge"/>
    <property type="match status" value="1"/>
</dbReference>
<dbReference type="Pfam" id="PF01400">
    <property type="entry name" value="Astacin"/>
    <property type="match status" value="1"/>
</dbReference>
<dbReference type="GO" id="GO:0004222">
    <property type="term" value="F:metalloendopeptidase activity"/>
    <property type="evidence" value="ECO:0007669"/>
    <property type="project" value="UniProtKB-UniRule"/>
</dbReference>
<dbReference type="Gene3D" id="3.30.70.1620">
    <property type="match status" value="1"/>
</dbReference>
<keyword evidence="10" id="KW-1185">Reference proteome</keyword>
<evidence type="ECO:0000313" key="9">
    <source>
        <dbReference type="EMBL" id="CAD7649251.1"/>
    </source>
</evidence>
<feature type="active site" evidence="4">
    <location>
        <position position="862"/>
    </location>
</feature>
<dbReference type="GO" id="GO:0005524">
    <property type="term" value="F:ATP binding"/>
    <property type="evidence" value="ECO:0007669"/>
    <property type="project" value="InterPro"/>
</dbReference>
<dbReference type="PRINTS" id="PR00480">
    <property type="entry name" value="ASTACIN"/>
</dbReference>
<dbReference type="GO" id="GO:0005694">
    <property type="term" value="C:chromosome"/>
    <property type="evidence" value="ECO:0007669"/>
    <property type="project" value="InterPro"/>
</dbReference>
<dbReference type="InterPro" id="IPR010935">
    <property type="entry name" value="SMC_hinge"/>
</dbReference>
<proteinExistence type="predicted"/>
<feature type="coiled-coil region" evidence="6">
    <location>
        <begin position="444"/>
        <end position="471"/>
    </location>
</feature>
<dbReference type="GO" id="GO:0006508">
    <property type="term" value="P:proteolysis"/>
    <property type="evidence" value="ECO:0007669"/>
    <property type="project" value="UniProtKB-KW"/>
</dbReference>
<feature type="domain" description="Peptidase M12A" evidence="8">
    <location>
        <begin position="768"/>
        <end position="965"/>
    </location>
</feature>
<dbReference type="InterPro" id="IPR003395">
    <property type="entry name" value="RecF/RecN/SMC_N"/>
</dbReference>
<evidence type="ECO:0000256" key="1">
    <source>
        <dbReference type="ARBA" id="ARBA00011245"/>
    </source>
</evidence>
<dbReference type="InterPro" id="IPR024079">
    <property type="entry name" value="MetalloPept_cat_dom_sf"/>
</dbReference>
<dbReference type="PANTHER" id="PTHR43977">
    <property type="entry name" value="STRUCTURAL MAINTENANCE OF CHROMOSOMES PROTEIN 3"/>
    <property type="match status" value="1"/>
</dbReference>